<keyword evidence="10" id="KW-0594">Phospholipid biosynthesis</keyword>
<keyword evidence="9" id="KW-0443">Lipid metabolism</keyword>
<dbReference type="EMBL" id="CP119075">
    <property type="protein sequence ID" value="WED66131.1"/>
    <property type="molecule type" value="Genomic_DNA"/>
</dbReference>
<dbReference type="GO" id="GO:0016301">
    <property type="term" value="F:kinase activity"/>
    <property type="evidence" value="ECO:0007669"/>
    <property type="project" value="UniProtKB-KW"/>
</dbReference>
<dbReference type="InterPro" id="IPR001206">
    <property type="entry name" value="Diacylglycerol_kinase_cat_dom"/>
</dbReference>
<dbReference type="GO" id="GO:0005524">
    <property type="term" value="F:ATP binding"/>
    <property type="evidence" value="ECO:0007669"/>
    <property type="project" value="UniProtKB-KW"/>
</dbReference>
<dbReference type="GO" id="GO:0005886">
    <property type="term" value="C:plasma membrane"/>
    <property type="evidence" value="ECO:0007669"/>
    <property type="project" value="TreeGrafter"/>
</dbReference>
<evidence type="ECO:0000313" key="13">
    <source>
        <dbReference type="EMBL" id="WED66131.1"/>
    </source>
</evidence>
<evidence type="ECO:0000256" key="4">
    <source>
        <dbReference type="ARBA" id="ARBA00022723"/>
    </source>
</evidence>
<dbReference type="Gene3D" id="3.40.50.10330">
    <property type="entry name" value="Probable inorganic polyphosphate/atp-NAD kinase, domain 1"/>
    <property type="match status" value="1"/>
</dbReference>
<proteinExistence type="predicted"/>
<dbReference type="PANTHER" id="PTHR12358:SF106">
    <property type="entry name" value="LIPID KINASE YEGS"/>
    <property type="match status" value="1"/>
</dbReference>
<dbReference type="InterPro" id="IPR050187">
    <property type="entry name" value="Lipid_Phosphate_FormReg"/>
</dbReference>
<feature type="domain" description="DAGKc" evidence="12">
    <location>
        <begin position="7"/>
        <end position="138"/>
    </location>
</feature>
<evidence type="ECO:0000313" key="14">
    <source>
        <dbReference type="Proteomes" id="UP001218638"/>
    </source>
</evidence>
<evidence type="ECO:0000256" key="10">
    <source>
        <dbReference type="ARBA" id="ARBA00023209"/>
    </source>
</evidence>
<dbReference type="AlphaFoldDB" id="A0AAF0CQC6"/>
<evidence type="ECO:0000256" key="9">
    <source>
        <dbReference type="ARBA" id="ARBA00023098"/>
    </source>
</evidence>
<evidence type="ECO:0000256" key="8">
    <source>
        <dbReference type="ARBA" id="ARBA00022842"/>
    </source>
</evidence>
<dbReference type="InterPro" id="IPR016064">
    <property type="entry name" value="NAD/diacylglycerol_kinase_sf"/>
</dbReference>
<dbReference type="InterPro" id="IPR045540">
    <property type="entry name" value="YegS/DAGK_C"/>
</dbReference>
<comment type="cofactor">
    <cofactor evidence="1">
        <name>Mg(2+)</name>
        <dbReference type="ChEBI" id="CHEBI:18420"/>
    </cofactor>
</comment>
<dbReference type="Proteomes" id="UP001218638">
    <property type="component" value="Chromosome"/>
</dbReference>
<dbReference type="KEGG" id="slom:PXH66_04640"/>
<dbReference type="GO" id="GO:0046872">
    <property type="term" value="F:metal ion binding"/>
    <property type="evidence" value="ECO:0007669"/>
    <property type="project" value="UniProtKB-KW"/>
</dbReference>
<dbReference type="Pfam" id="PF19279">
    <property type="entry name" value="YegS_C"/>
    <property type="match status" value="1"/>
</dbReference>
<evidence type="ECO:0000256" key="6">
    <source>
        <dbReference type="ARBA" id="ARBA00022777"/>
    </source>
</evidence>
<dbReference type="InterPro" id="IPR017438">
    <property type="entry name" value="ATP-NAD_kinase_N"/>
</dbReference>
<evidence type="ECO:0000256" key="7">
    <source>
        <dbReference type="ARBA" id="ARBA00022840"/>
    </source>
</evidence>
<reference evidence="13" key="1">
    <citation type="submission" date="2023-03" db="EMBL/GenBank/DDBJ databases">
        <title>Lomoglobus Profundus gen. nov., sp. nov., a novel member of the phylum Verrucomicrobia, isolated from deep-marine sediment of South China Sea.</title>
        <authorList>
            <person name="Ahmad T."/>
            <person name="Ishaq S.E."/>
            <person name="Wang F."/>
        </authorList>
    </citation>
    <scope>NUCLEOTIDE SEQUENCE</scope>
    <source>
        <strain evidence="13">LMO-M01</strain>
    </source>
</reference>
<dbReference type="PROSITE" id="PS50146">
    <property type="entry name" value="DAGK"/>
    <property type="match status" value="1"/>
</dbReference>
<dbReference type="SUPFAM" id="SSF111331">
    <property type="entry name" value="NAD kinase/diacylglycerol kinase-like"/>
    <property type="match status" value="1"/>
</dbReference>
<evidence type="ECO:0000259" key="12">
    <source>
        <dbReference type="PROSITE" id="PS50146"/>
    </source>
</evidence>
<dbReference type="Gene3D" id="2.60.200.40">
    <property type="match status" value="1"/>
</dbReference>
<accession>A0AAF0CQC6</accession>
<dbReference type="SMART" id="SM00046">
    <property type="entry name" value="DAGKc"/>
    <property type="match status" value="1"/>
</dbReference>
<organism evidence="13 14">
    <name type="scientific">Synoicihabitans lomoniglobus</name>
    <dbReference type="NCBI Taxonomy" id="2909285"/>
    <lineage>
        <taxon>Bacteria</taxon>
        <taxon>Pseudomonadati</taxon>
        <taxon>Verrucomicrobiota</taxon>
        <taxon>Opitutia</taxon>
        <taxon>Opitutales</taxon>
        <taxon>Opitutaceae</taxon>
        <taxon>Synoicihabitans</taxon>
    </lineage>
</organism>
<dbReference type="RefSeq" id="WP_330931322.1">
    <property type="nucleotide sequence ID" value="NZ_CP119075.1"/>
</dbReference>
<dbReference type="InterPro" id="IPR005218">
    <property type="entry name" value="Diacylglycerol/lipid_kinase"/>
</dbReference>
<evidence type="ECO:0000256" key="5">
    <source>
        <dbReference type="ARBA" id="ARBA00022741"/>
    </source>
</evidence>
<evidence type="ECO:0000256" key="11">
    <source>
        <dbReference type="ARBA" id="ARBA00023264"/>
    </source>
</evidence>
<dbReference type="GO" id="GO:0008654">
    <property type="term" value="P:phospholipid biosynthetic process"/>
    <property type="evidence" value="ECO:0007669"/>
    <property type="project" value="UniProtKB-KW"/>
</dbReference>
<sequence>MSTAFDPRQTPICFIFNPHSGHNRRNPYLLERTRGFIKEHQLDATVELTERPRHATDLARAAVDRGCGLIVAIGGDGTLNEVAAALVGAPAALGLIPCGSGNGLGRHLGVPDPGRGAYATLLRGRIREIDTGSVNGIPFFNAMGLGFDAEISSRFNQLTRRGLAAYVRTGLRAWASYQPNHYVIRNGQSELSTDAFIVAVANSDQYGNDCFIAPGAQVDDGLLNLTVLKRVNTFTALPLAFRLFRGSIDRSRHVARLTGSHFRIERPAAGPIHTDGEVHATGTVVDIEVRPRSLRILVPSTP</sequence>
<gene>
    <name evidence="13" type="ORF">PXH66_04640</name>
</gene>
<keyword evidence="2" id="KW-0444">Lipid biosynthesis</keyword>
<keyword evidence="14" id="KW-1185">Reference proteome</keyword>
<dbReference type="NCBIfam" id="TIGR00147">
    <property type="entry name" value="YegS/Rv2252/BmrU family lipid kinase"/>
    <property type="match status" value="1"/>
</dbReference>
<keyword evidence="4" id="KW-0479">Metal-binding</keyword>
<protein>
    <submittedName>
        <fullName evidence="13">Diacylglycerol kinase family lipid kinase</fullName>
    </submittedName>
</protein>
<dbReference type="Pfam" id="PF00781">
    <property type="entry name" value="DAGK_cat"/>
    <property type="match status" value="1"/>
</dbReference>
<name>A0AAF0CQC6_9BACT</name>
<keyword evidence="11" id="KW-1208">Phospholipid metabolism</keyword>
<keyword evidence="8" id="KW-0460">Magnesium</keyword>
<keyword evidence="6 13" id="KW-0418">Kinase</keyword>
<dbReference type="PANTHER" id="PTHR12358">
    <property type="entry name" value="SPHINGOSINE KINASE"/>
    <property type="match status" value="1"/>
</dbReference>
<evidence type="ECO:0000256" key="3">
    <source>
        <dbReference type="ARBA" id="ARBA00022679"/>
    </source>
</evidence>
<keyword evidence="3" id="KW-0808">Transferase</keyword>
<keyword evidence="5" id="KW-0547">Nucleotide-binding</keyword>
<evidence type="ECO:0000256" key="1">
    <source>
        <dbReference type="ARBA" id="ARBA00001946"/>
    </source>
</evidence>
<keyword evidence="7" id="KW-0067">ATP-binding</keyword>
<evidence type="ECO:0000256" key="2">
    <source>
        <dbReference type="ARBA" id="ARBA00022516"/>
    </source>
</evidence>